<protein>
    <submittedName>
        <fullName evidence="1">Uncharacterized protein</fullName>
    </submittedName>
</protein>
<dbReference type="Proteomes" id="UP000007947">
    <property type="component" value="Chromosome"/>
</dbReference>
<accession>F5XTB1</accession>
<reference evidence="1 2" key="1">
    <citation type="submission" date="2011-05" db="EMBL/GenBank/DDBJ databases">
        <title>Whole genome sequence of Microlunatus phosphovorus NM-1.</title>
        <authorList>
            <person name="Hosoyama A."/>
            <person name="Sasaki K."/>
            <person name="Harada T."/>
            <person name="Igarashi R."/>
            <person name="Kawakoshi A."/>
            <person name="Sasagawa M."/>
            <person name="Fukada J."/>
            <person name="Nakamura S."/>
            <person name="Katano Y."/>
            <person name="Hanada S."/>
            <person name="Kamagata Y."/>
            <person name="Nakamura N."/>
            <person name="Yamazaki S."/>
            <person name="Fujita N."/>
        </authorList>
    </citation>
    <scope>NUCLEOTIDE SEQUENCE [LARGE SCALE GENOMIC DNA]</scope>
    <source>
        <strain evidence="2">ATCC 700054 / DSM 10555 / JCM 9379 / NBRC 101784 / NCIMB 13414 / VKM Ac-1990 / NM-1</strain>
    </source>
</reference>
<dbReference type="HOGENOM" id="CLU_3063504_0_0_11"/>
<dbReference type="EMBL" id="AP012204">
    <property type="protein sequence ID" value="BAK34983.1"/>
    <property type="molecule type" value="Genomic_DNA"/>
</dbReference>
<dbReference type="AlphaFoldDB" id="F5XTB1"/>
<evidence type="ECO:0000313" key="1">
    <source>
        <dbReference type="EMBL" id="BAK34983.1"/>
    </source>
</evidence>
<name>F5XTB1_MICPN</name>
<keyword evidence="2" id="KW-1185">Reference proteome</keyword>
<proteinExistence type="predicted"/>
<gene>
    <name evidence="1" type="ordered locus">MLP_19690</name>
</gene>
<sequence length="53" mass="6023">MFAVQKRKRSHCAPPRTWSSFVGRFCRPLRARWGIGSGPSTSVVRRLRLPPDG</sequence>
<evidence type="ECO:0000313" key="2">
    <source>
        <dbReference type="Proteomes" id="UP000007947"/>
    </source>
</evidence>
<dbReference type="KEGG" id="mph:MLP_19690"/>
<organism evidence="1 2">
    <name type="scientific">Microlunatus phosphovorus (strain ATCC 700054 / DSM 10555 / JCM 9379 / NBRC 101784 / NCIMB 13414 / VKM Ac-1990 / NM-1)</name>
    <dbReference type="NCBI Taxonomy" id="1032480"/>
    <lineage>
        <taxon>Bacteria</taxon>
        <taxon>Bacillati</taxon>
        <taxon>Actinomycetota</taxon>
        <taxon>Actinomycetes</taxon>
        <taxon>Propionibacteriales</taxon>
        <taxon>Propionibacteriaceae</taxon>
        <taxon>Microlunatus</taxon>
    </lineage>
</organism>